<dbReference type="OrthoDB" id="2564904at2759"/>
<keyword evidence="4" id="KW-1185">Reference proteome</keyword>
<evidence type="ECO:0000313" key="3">
    <source>
        <dbReference type="EMBL" id="KIO33264.1"/>
    </source>
</evidence>
<dbReference type="Proteomes" id="UP000054248">
    <property type="component" value="Unassembled WGS sequence"/>
</dbReference>
<keyword evidence="1" id="KW-0472">Membrane</keyword>
<evidence type="ECO:0008006" key="5">
    <source>
        <dbReference type="Google" id="ProtNLM"/>
    </source>
</evidence>
<proteinExistence type="predicted"/>
<protein>
    <recommendedName>
        <fullName evidence="5">Macrofage activating glycoprotein</fullName>
    </recommendedName>
</protein>
<reference evidence="4" key="2">
    <citation type="submission" date="2015-01" db="EMBL/GenBank/DDBJ databases">
        <title>Evolutionary Origins and Diversification of the Mycorrhizal Mutualists.</title>
        <authorList>
            <consortium name="DOE Joint Genome Institute"/>
            <consortium name="Mycorrhizal Genomics Consortium"/>
            <person name="Kohler A."/>
            <person name="Kuo A."/>
            <person name="Nagy L.G."/>
            <person name="Floudas D."/>
            <person name="Copeland A."/>
            <person name="Barry K.W."/>
            <person name="Cichocki N."/>
            <person name="Veneault-Fourrey C."/>
            <person name="LaButti K."/>
            <person name="Lindquist E.A."/>
            <person name="Lipzen A."/>
            <person name="Lundell T."/>
            <person name="Morin E."/>
            <person name="Murat C."/>
            <person name="Riley R."/>
            <person name="Ohm R."/>
            <person name="Sun H."/>
            <person name="Tunlid A."/>
            <person name="Henrissat B."/>
            <person name="Grigoriev I.V."/>
            <person name="Hibbett D.S."/>
            <person name="Martin F."/>
        </authorList>
    </citation>
    <scope>NUCLEOTIDE SEQUENCE [LARGE SCALE GENOMIC DNA]</scope>
    <source>
        <strain evidence="4">MUT 4182</strain>
    </source>
</reference>
<evidence type="ECO:0000256" key="1">
    <source>
        <dbReference type="SAM" id="Phobius"/>
    </source>
</evidence>
<feature type="transmembrane region" description="Helical" evidence="1">
    <location>
        <begin position="360"/>
        <end position="382"/>
    </location>
</feature>
<dbReference type="STRING" id="1051891.A0A0C3QWK3"/>
<name>A0A0C3QWK3_9AGAM</name>
<dbReference type="EMBL" id="KN822949">
    <property type="protein sequence ID" value="KIO33264.1"/>
    <property type="molecule type" value="Genomic_DNA"/>
</dbReference>
<gene>
    <name evidence="3" type="ORF">M407DRAFT_241091</name>
</gene>
<sequence>MLTVLAVSLAVLAGSAAAKGTPTNHHAIAQRQDANTPLASQHFNYNSLPYQADPNDGERGRQSGYNICNSTTEGPTSQCQTAIINSLDDFCLWGPPVPNSAVGDTEGQSVAWCTKPGHGTRVIPQGAITGAQFMRTPDYIQITGLINQVLIDMAADDGGGEMDPHGADQRGNPLGGLLFTNAWGNGYTQAIEWHNFMGSNVFCLKACDPKGAHAADYCQHVFDRIGCQYNAPAAYVDGEFTSCLGESQDFPGVYTGADGVVTTYQQPPESLGPISSMPYTARIPASSSCTTFTSAAIYTGQPTPSVAATTSVAASTPASSAAAAATTPAAAAKSSAASKSAATSSAASASGNAAGAPAKFGMGGVWSIAIGVVGAAVGAVVAL</sequence>
<feature type="signal peptide" evidence="2">
    <location>
        <begin position="1"/>
        <end position="18"/>
    </location>
</feature>
<reference evidence="3 4" key="1">
    <citation type="submission" date="2014-04" db="EMBL/GenBank/DDBJ databases">
        <authorList>
            <consortium name="DOE Joint Genome Institute"/>
            <person name="Kuo A."/>
            <person name="Girlanda M."/>
            <person name="Perotto S."/>
            <person name="Kohler A."/>
            <person name="Nagy L.G."/>
            <person name="Floudas D."/>
            <person name="Copeland A."/>
            <person name="Barry K.W."/>
            <person name="Cichocki N."/>
            <person name="Veneault-Fourrey C."/>
            <person name="LaButti K."/>
            <person name="Lindquist E.A."/>
            <person name="Lipzen A."/>
            <person name="Lundell T."/>
            <person name="Morin E."/>
            <person name="Murat C."/>
            <person name="Sun H."/>
            <person name="Tunlid A."/>
            <person name="Henrissat B."/>
            <person name="Grigoriev I.V."/>
            <person name="Hibbett D.S."/>
            <person name="Martin F."/>
            <person name="Nordberg H.P."/>
            <person name="Cantor M.N."/>
            <person name="Hua S.X."/>
        </authorList>
    </citation>
    <scope>NUCLEOTIDE SEQUENCE [LARGE SCALE GENOMIC DNA]</scope>
    <source>
        <strain evidence="3 4">MUT 4182</strain>
    </source>
</reference>
<keyword evidence="1" id="KW-0812">Transmembrane</keyword>
<dbReference type="AlphaFoldDB" id="A0A0C3QWK3"/>
<evidence type="ECO:0000256" key="2">
    <source>
        <dbReference type="SAM" id="SignalP"/>
    </source>
</evidence>
<dbReference type="HOGENOM" id="CLU_036093_2_2_1"/>
<keyword evidence="1" id="KW-1133">Transmembrane helix</keyword>
<organism evidence="3 4">
    <name type="scientific">Tulasnella calospora MUT 4182</name>
    <dbReference type="NCBI Taxonomy" id="1051891"/>
    <lineage>
        <taxon>Eukaryota</taxon>
        <taxon>Fungi</taxon>
        <taxon>Dikarya</taxon>
        <taxon>Basidiomycota</taxon>
        <taxon>Agaricomycotina</taxon>
        <taxon>Agaricomycetes</taxon>
        <taxon>Cantharellales</taxon>
        <taxon>Tulasnellaceae</taxon>
        <taxon>Tulasnella</taxon>
    </lineage>
</organism>
<accession>A0A0C3QWK3</accession>
<feature type="chain" id="PRO_5002168657" description="Macrofage activating glycoprotein" evidence="2">
    <location>
        <begin position="19"/>
        <end position="383"/>
    </location>
</feature>
<evidence type="ECO:0000313" key="4">
    <source>
        <dbReference type="Proteomes" id="UP000054248"/>
    </source>
</evidence>
<keyword evidence="2" id="KW-0732">Signal</keyword>